<dbReference type="RefSeq" id="WP_073179482.1">
    <property type="nucleotide sequence ID" value="NZ_FQYI01000005.1"/>
</dbReference>
<gene>
    <name evidence="7" type="ORF">SAMN05443429_105132</name>
</gene>
<dbReference type="PROSITE" id="PS00092">
    <property type="entry name" value="N6_MTASE"/>
    <property type="match status" value="1"/>
</dbReference>
<evidence type="ECO:0000259" key="6">
    <source>
        <dbReference type="Pfam" id="PF05175"/>
    </source>
</evidence>
<dbReference type="CDD" id="cd02440">
    <property type="entry name" value="AdoMet_MTases"/>
    <property type="match status" value="1"/>
</dbReference>
<dbReference type="InterPro" id="IPR007848">
    <property type="entry name" value="Small_mtfrase_dom"/>
</dbReference>
<accession>A0A1M6EKP0</accession>
<dbReference type="Pfam" id="PF05175">
    <property type="entry name" value="MTS"/>
    <property type="match status" value="1"/>
</dbReference>
<protein>
    <recommendedName>
        <fullName evidence="1">peptide chain release factor N(5)-glutamine methyltransferase</fullName>
        <ecNumber evidence="1">2.1.1.297</ecNumber>
    </recommendedName>
</protein>
<dbReference type="NCBIfam" id="TIGR00536">
    <property type="entry name" value="hemK_fam"/>
    <property type="match status" value="1"/>
</dbReference>
<dbReference type="GO" id="GO:0032259">
    <property type="term" value="P:methylation"/>
    <property type="evidence" value="ECO:0007669"/>
    <property type="project" value="UniProtKB-KW"/>
</dbReference>
<dbReference type="PANTHER" id="PTHR18895:SF74">
    <property type="entry name" value="MTRF1L RELEASE FACTOR GLUTAMINE METHYLTRANSFERASE"/>
    <property type="match status" value="1"/>
</dbReference>
<evidence type="ECO:0000256" key="3">
    <source>
        <dbReference type="ARBA" id="ARBA00022679"/>
    </source>
</evidence>
<dbReference type="GO" id="GO:0102559">
    <property type="term" value="F:peptide chain release factor N(5)-glutamine methyltransferase activity"/>
    <property type="evidence" value="ECO:0007669"/>
    <property type="project" value="UniProtKB-EC"/>
</dbReference>
<dbReference type="InterPro" id="IPR050320">
    <property type="entry name" value="N5-glutamine_MTase"/>
</dbReference>
<feature type="domain" description="Methyltransferase small" evidence="6">
    <location>
        <begin position="114"/>
        <end position="200"/>
    </location>
</feature>
<comment type="catalytic activity">
    <reaction evidence="5">
        <text>L-glutaminyl-[peptide chain release factor] + S-adenosyl-L-methionine = N(5)-methyl-L-glutaminyl-[peptide chain release factor] + S-adenosyl-L-homocysteine + H(+)</text>
        <dbReference type="Rhea" id="RHEA:42896"/>
        <dbReference type="Rhea" id="RHEA-COMP:10271"/>
        <dbReference type="Rhea" id="RHEA-COMP:10272"/>
        <dbReference type="ChEBI" id="CHEBI:15378"/>
        <dbReference type="ChEBI" id="CHEBI:30011"/>
        <dbReference type="ChEBI" id="CHEBI:57856"/>
        <dbReference type="ChEBI" id="CHEBI:59789"/>
        <dbReference type="ChEBI" id="CHEBI:61891"/>
        <dbReference type="EC" id="2.1.1.297"/>
    </reaction>
</comment>
<evidence type="ECO:0000256" key="5">
    <source>
        <dbReference type="ARBA" id="ARBA00048391"/>
    </source>
</evidence>
<proteinExistence type="predicted"/>
<dbReference type="GO" id="GO:0003676">
    <property type="term" value="F:nucleic acid binding"/>
    <property type="evidence" value="ECO:0007669"/>
    <property type="project" value="InterPro"/>
</dbReference>
<dbReference type="SUPFAM" id="SSF53335">
    <property type="entry name" value="S-adenosyl-L-methionine-dependent methyltransferases"/>
    <property type="match status" value="1"/>
</dbReference>
<dbReference type="InterPro" id="IPR029063">
    <property type="entry name" value="SAM-dependent_MTases_sf"/>
</dbReference>
<evidence type="ECO:0000256" key="4">
    <source>
        <dbReference type="ARBA" id="ARBA00022691"/>
    </source>
</evidence>
<evidence type="ECO:0000256" key="1">
    <source>
        <dbReference type="ARBA" id="ARBA00012771"/>
    </source>
</evidence>
<dbReference type="AlphaFoldDB" id="A0A1M6EKP0"/>
<evidence type="ECO:0000256" key="2">
    <source>
        <dbReference type="ARBA" id="ARBA00022603"/>
    </source>
</evidence>
<dbReference type="Proteomes" id="UP000184335">
    <property type="component" value="Unassembled WGS sequence"/>
</dbReference>
<sequence length="285" mass="32950">MTVSQIKTLFRDEISEIYSDTEISFLFKIFAEKFLAMDLTEIRNENFVPDDELLKIFLDKTQQLKSGKPYQQILGETEFFGLNFFVNENVLIPRPETEELMEIAIQRIRTVRQNSRDLKILDIGTGSGIIPIILKKNFPEAEVFSVDISAKALEIAQKNADFHQAEIHFIHDDFLTMNFSEKFSQKFGIIISNPPYIGQNEWSEISESVKNFEPNIALFSPVSDALIFYRKIADFACKYLISNGLVLLEINQKFGNETLALFQNFRRKELLKDLSGNHRFIIAQK</sequence>
<evidence type="ECO:0000313" key="7">
    <source>
        <dbReference type="EMBL" id="SHI85848.1"/>
    </source>
</evidence>
<dbReference type="Gene3D" id="3.40.50.150">
    <property type="entry name" value="Vaccinia Virus protein VP39"/>
    <property type="match status" value="1"/>
</dbReference>
<keyword evidence="2 7" id="KW-0489">Methyltransferase</keyword>
<dbReference type="OrthoDB" id="9800643at2"/>
<evidence type="ECO:0000313" key="8">
    <source>
        <dbReference type="Proteomes" id="UP000184335"/>
    </source>
</evidence>
<dbReference type="NCBIfam" id="TIGR03534">
    <property type="entry name" value="RF_mod_PrmC"/>
    <property type="match status" value="1"/>
</dbReference>
<dbReference type="PANTHER" id="PTHR18895">
    <property type="entry name" value="HEMK METHYLTRANSFERASE"/>
    <property type="match status" value="1"/>
</dbReference>
<dbReference type="InterPro" id="IPR004556">
    <property type="entry name" value="HemK-like"/>
</dbReference>
<dbReference type="EC" id="2.1.1.297" evidence="1"/>
<name>A0A1M6EKP0_9FLAO</name>
<dbReference type="STRING" id="1118202.SAMN05443429_105132"/>
<dbReference type="EMBL" id="FQYI01000005">
    <property type="protein sequence ID" value="SHI85848.1"/>
    <property type="molecule type" value="Genomic_DNA"/>
</dbReference>
<dbReference type="InterPro" id="IPR019874">
    <property type="entry name" value="RF_methyltr_PrmC"/>
</dbReference>
<reference evidence="7 8" key="1">
    <citation type="submission" date="2016-11" db="EMBL/GenBank/DDBJ databases">
        <authorList>
            <person name="Jaros S."/>
            <person name="Januszkiewicz K."/>
            <person name="Wedrychowicz H."/>
        </authorList>
    </citation>
    <scope>NUCLEOTIDE SEQUENCE [LARGE SCALE GENOMIC DNA]</scope>
    <source>
        <strain evidence="7 8">DSM 25479</strain>
    </source>
</reference>
<organism evidence="7 8">
    <name type="scientific">Cruoricaptor ignavus</name>
    <dbReference type="NCBI Taxonomy" id="1118202"/>
    <lineage>
        <taxon>Bacteria</taxon>
        <taxon>Pseudomonadati</taxon>
        <taxon>Bacteroidota</taxon>
        <taxon>Flavobacteriia</taxon>
        <taxon>Flavobacteriales</taxon>
        <taxon>Weeksellaceae</taxon>
        <taxon>Cruoricaptor</taxon>
    </lineage>
</organism>
<keyword evidence="3 7" id="KW-0808">Transferase</keyword>
<keyword evidence="8" id="KW-1185">Reference proteome</keyword>
<keyword evidence="4" id="KW-0949">S-adenosyl-L-methionine</keyword>
<dbReference type="Gene3D" id="1.10.8.10">
    <property type="entry name" value="DNA helicase RuvA subunit, C-terminal domain"/>
    <property type="match status" value="1"/>
</dbReference>
<dbReference type="InterPro" id="IPR002052">
    <property type="entry name" value="DNA_methylase_N6_adenine_CS"/>
</dbReference>